<dbReference type="EMBL" id="JACOAF010000021">
    <property type="protein sequence ID" value="MBC3539812.1"/>
    <property type="molecule type" value="Genomic_DNA"/>
</dbReference>
<evidence type="ECO:0000313" key="2">
    <source>
        <dbReference type="EMBL" id="MBC3539812.1"/>
    </source>
</evidence>
<proteinExistence type="predicted"/>
<keyword evidence="1" id="KW-1133">Transmembrane helix</keyword>
<dbReference type="Proteomes" id="UP000659698">
    <property type="component" value="Unassembled WGS sequence"/>
</dbReference>
<keyword evidence="1" id="KW-0472">Membrane</keyword>
<evidence type="ECO:0000256" key="1">
    <source>
        <dbReference type="SAM" id="Phobius"/>
    </source>
</evidence>
<dbReference type="RefSeq" id="WP_186636233.1">
    <property type="nucleotide sequence ID" value="NZ_JACOAF010000021.1"/>
</dbReference>
<feature type="transmembrane region" description="Helical" evidence="1">
    <location>
        <begin position="40"/>
        <end position="59"/>
    </location>
</feature>
<sequence>MEKFFMYSGAVSLFFSFLAIIGNGGKNDSSLSLGTKSLHFSAPIGITYGILALIIAFGMDKTNEYLDLTKKTNQLEAQLDKAKHNKDGSFQESFSAGEAKSIFGGQVLVEYNSFKEVKFSGIKGIRENNSTGQWHENAIEVDKGVRFYLMCYNGKWGVNTLRISQDGRTVYLEFYPVK</sequence>
<evidence type="ECO:0000313" key="3">
    <source>
        <dbReference type="Proteomes" id="UP000659698"/>
    </source>
</evidence>
<protein>
    <submittedName>
        <fullName evidence="2">Uncharacterized protein</fullName>
    </submittedName>
</protein>
<keyword evidence="1" id="KW-0812">Transmembrane</keyword>
<comment type="caution">
    <text evidence="2">The sequence shown here is derived from an EMBL/GenBank/DDBJ whole genome shotgun (WGS) entry which is preliminary data.</text>
</comment>
<reference evidence="2 3" key="1">
    <citation type="journal article" date="2019" name="Int. J. Syst. Evol. Microbiol.">
        <title>Rufibacter sediminis sp. nov., isolated from freshwater lake sediment.</title>
        <authorList>
            <person name="Qu J.H."/>
            <person name="Zhang L.J."/>
            <person name="Fu Y.H."/>
            <person name="Li H.F."/>
        </authorList>
    </citation>
    <scope>NUCLEOTIDE SEQUENCE [LARGE SCALE GENOMIC DNA]</scope>
    <source>
        <strain evidence="2 3">H-1</strain>
    </source>
</reference>
<gene>
    <name evidence="2" type="ORF">H7U12_08970</name>
</gene>
<name>A0ABR6VSE0_9BACT</name>
<keyword evidence="3" id="KW-1185">Reference proteome</keyword>
<organism evidence="2 3">
    <name type="scientific">Rufibacter sediminis</name>
    <dbReference type="NCBI Taxonomy" id="2762756"/>
    <lineage>
        <taxon>Bacteria</taxon>
        <taxon>Pseudomonadati</taxon>
        <taxon>Bacteroidota</taxon>
        <taxon>Cytophagia</taxon>
        <taxon>Cytophagales</taxon>
        <taxon>Hymenobacteraceae</taxon>
        <taxon>Rufibacter</taxon>
    </lineage>
</organism>
<accession>A0ABR6VSE0</accession>